<gene>
    <name evidence="1" type="ORF">DF051_17775</name>
</gene>
<evidence type="ECO:0000313" key="2">
    <source>
        <dbReference type="Proteomes" id="UP000277921"/>
    </source>
</evidence>
<protein>
    <submittedName>
        <fullName evidence="1">Uncharacterized protein</fullName>
    </submittedName>
</protein>
<evidence type="ECO:0000313" key="1">
    <source>
        <dbReference type="EMBL" id="RQT15055.1"/>
    </source>
</evidence>
<dbReference type="Proteomes" id="UP000277921">
    <property type="component" value="Unassembled WGS sequence"/>
</dbReference>
<organism evidence="1 2">
    <name type="scientific">Burkholderia contaminans</name>
    <dbReference type="NCBI Taxonomy" id="488447"/>
    <lineage>
        <taxon>Bacteria</taxon>
        <taxon>Pseudomonadati</taxon>
        <taxon>Pseudomonadota</taxon>
        <taxon>Betaproteobacteria</taxon>
        <taxon>Burkholderiales</taxon>
        <taxon>Burkholderiaceae</taxon>
        <taxon>Burkholderia</taxon>
        <taxon>Burkholderia cepacia complex</taxon>
    </lineage>
</organism>
<accession>A0A3N8PUS4</accession>
<dbReference type="AlphaFoldDB" id="A0A3N8PUS4"/>
<dbReference type="EMBL" id="QTQV01000009">
    <property type="protein sequence ID" value="RQT15055.1"/>
    <property type="molecule type" value="Genomic_DNA"/>
</dbReference>
<comment type="caution">
    <text evidence="1">The sequence shown here is derived from an EMBL/GenBank/DDBJ whole genome shotgun (WGS) entry which is preliminary data.</text>
</comment>
<sequence>MGTEKIALRSLVDKWLAPTPAKPMRVARFGRTANGVFYVCVEVLRQSGPLTIAFFNHEHGVWRVFPPSTSRHQIRASAIAR</sequence>
<reference evidence="1 2" key="1">
    <citation type="submission" date="2018-08" db="EMBL/GenBank/DDBJ databases">
        <title>Comparative analysis of Burkholderia isolates from Puerto Rico.</title>
        <authorList>
            <person name="Hall C."/>
            <person name="Sahl J."/>
            <person name="Wagner D."/>
        </authorList>
    </citation>
    <scope>NUCLEOTIDE SEQUENCE [LARGE SCALE GENOMIC DNA]</scope>
    <source>
        <strain evidence="1 2">Bp9025</strain>
    </source>
</reference>
<name>A0A3N8PUS4_9BURK</name>
<proteinExistence type="predicted"/>